<evidence type="ECO:0000313" key="3">
    <source>
        <dbReference type="Proteomes" id="UP000467841"/>
    </source>
</evidence>
<dbReference type="AlphaFoldDB" id="A0A6D2JBH6"/>
<dbReference type="Pfam" id="PF13966">
    <property type="entry name" value="zf-RVT"/>
    <property type="match status" value="1"/>
</dbReference>
<gene>
    <name evidence="2" type="ORF">MERR_LOCUS23636</name>
</gene>
<organism evidence="2 3">
    <name type="scientific">Microthlaspi erraticum</name>
    <dbReference type="NCBI Taxonomy" id="1685480"/>
    <lineage>
        <taxon>Eukaryota</taxon>
        <taxon>Viridiplantae</taxon>
        <taxon>Streptophyta</taxon>
        <taxon>Embryophyta</taxon>
        <taxon>Tracheophyta</taxon>
        <taxon>Spermatophyta</taxon>
        <taxon>Magnoliopsida</taxon>
        <taxon>eudicotyledons</taxon>
        <taxon>Gunneridae</taxon>
        <taxon>Pentapetalae</taxon>
        <taxon>rosids</taxon>
        <taxon>malvids</taxon>
        <taxon>Brassicales</taxon>
        <taxon>Brassicaceae</taxon>
        <taxon>Coluteocarpeae</taxon>
        <taxon>Microthlaspi</taxon>
    </lineage>
</organism>
<proteinExistence type="predicted"/>
<sequence length="137" mass="16003">MLSWNLGINASCILCHNVLETRNHLFFTCTYSAEVWHALTRGLLTRNYSSDWQTILSIISGNGQSRLTLFLIRYVFQAVIHRLWQERNSRRHGEQPLSPNQLIQIIDKLVRNRISSIRALGDTTYDDVLQLWFEARS</sequence>
<dbReference type="InterPro" id="IPR026960">
    <property type="entry name" value="RVT-Znf"/>
</dbReference>
<name>A0A6D2JBH6_9BRAS</name>
<feature type="domain" description="Reverse transcriptase zinc-binding" evidence="1">
    <location>
        <begin position="2"/>
        <end position="36"/>
    </location>
</feature>
<evidence type="ECO:0000313" key="2">
    <source>
        <dbReference type="EMBL" id="CAA7036401.1"/>
    </source>
</evidence>
<dbReference type="Proteomes" id="UP000467841">
    <property type="component" value="Unassembled WGS sequence"/>
</dbReference>
<dbReference type="OrthoDB" id="1938430at2759"/>
<reference evidence="2" key="1">
    <citation type="submission" date="2020-01" db="EMBL/GenBank/DDBJ databases">
        <authorList>
            <person name="Mishra B."/>
        </authorList>
    </citation>
    <scope>NUCLEOTIDE SEQUENCE [LARGE SCALE GENOMIC DNA]</scope>
</reference>
<comment type="caution">
    <text evidence="2">The sequence shown here is derived from an EMBL/GenBank/DDBJ whole genome shotgun (WGS) entry which is preliminary data.</text>
</comment>
<protein>
    <recommendedName>
        <fullName evidence="1">Reverse transcriptase zinc-binding domain-containing protein</fullName>
    </recommendedName>
</protein>
<dbReference type="EMBL" id="CACVBM020001163">
    <property type="protein sequence ID" value="CAA7036401.1"/>
    <property type="molecule type" value="Genomic_DNA"/>
</dbReference>
<evidence type="ECO:0000259" key="1">
    <source>
        <dbReference type="Pfam" id="PF13966"/>
    </source>
</evidence>
<keyword evidence="3" id="KW-1185">Reference proteome</keyword>
<accession>A0A6D2JBH6</accession>